<organism evidence="1 2">
    <name type="scientific">Caerostris extrusa</name>
    <name type="common">Bark spider</name>
    <name type="synonym">Caerostris bankana</name>
    <dbReference type="NCBI Taxonomy" id="172846"/>
    <lineage>
        <taxon>Eukaryota</taxon>
        <taxon>Metazoa</taxon>
        <taxon>Ecdysozoa</taxon>
        <taxon>Arthropoda</taxon>
        <taxon>Chelicerata</taxon>
        <taxon>Arachnida</taxon>
        <taxon>Araneae</taxon>
        <taxon>Araneomorphae</taxon>
        <taxon>Entelegynae</taxon>
        <taxon>Araneoidea</taxon>
        <taxon>Araneidae</taxon>
        <taxon>Caerostris</taxon>
    </lineage>
</organism>
<accession>A0AAV4MGJ7</accession>
<sequence>MARAKREGSEVHASTRKDSLEKGWGTCILYGFKRRRKPRIRVIDIPLREEEERTCFHDSISSLCDSTNRVFTIL</sequence>
<gene>
    <name evidence="1" type="ORF">CEXT_746481</name>
</gene>
<name>A0AAV4MGJ7_CAEEX</name>
<dbReference type="Proteomes" id="UP001054945">
    <property type="component" value="Unassembled WGS sequence"/>
</dbReference>
<reference evidence="1 2" key="1">
    <citation type="submission" date="2021-06" db="EMBL/GenBank/DDBJ databases">
        <title>Caerostris extrusa draft genome.</title>
        <authorList>
            <person name="Kono N."/>
            <person name="Arakawa K."/>
        </authorList>
    </citation>
    <scope>NUCLEOTIDE SEQUENCE [LARGE SCALE GENOMIC DNA]</scope>
</reference>
<dbReference type="EMBL" id="BPLR01019707">
    <property type="protein sequence ID" value="GIX70970.1"/>
    <property type="molecule type" value="Genomic_DNA"/>
</dbReference>
<evidence type="ECO:0000313" key="1">
    <source>
        <dbReference type="EMBL" id="GIX70970.1"/>
    </source>
</evidence>
<protein>
    <submittedName>
        <fullName evidence="1">Uncharacterized protein</fullName>
    </submittedName>
</protein>
<keyword evidence="2" id="KW-1185">Reference proteome</keyword>
<evidence type="ECO:0000313" key="2">
    <source>
        <dbReference type="Proteomes" id="UP001054945"/>
    </source>
</evidence>
<proteinExistence type="predicted"/>
<dbReference type="AlphaFoldDB" id="A0AAV4MGJ7"/>
<comment type="caution">
    <text evidence="1">The sequence shown here is derived from an EMBL/GenBank/DDBJ whole genome shotgun (WGS) entry which is preliminary data.</text>
</comment>